<comment type="subcellular location">
    <subcellularLocation>
        <location evidence="1">Membrane</location>
    </subcellularLocation>
</comment>
<proteinExistence type="predicted"/>
<dbReference type="GO" id="GO:0009297">
    <property type="term" value="P:pilus assembly"/>
    <property type="evidence" value="ECO:0007669"/>
    <property type="project" value="InterPro"/>
</dbReference>
<accession>A0A251XA99</accession>
<comment type="caution">
    <text evidence="6">The sequence shown here is derived from an EMBL/GenBank/DDBJ whole genome shotgun (WGS) entry which is preliminary data.</text>
</comment>
<dbReference type="PANTHER" id="PTHR30332">
    <property type="entry name" value="PROBABLE GENERAL SECRETION PATHWAY PROTEIN D"/>
    <property type="match status" value="1"/>
</dbReference>
<feature type="domain" description="Secretin N-terminal" evidence="5">
    <location>
        <begin position="147"/>
        <end position="217"/>
    </location>
</feature>
<evidence type="ECO:0000256" key="2">
    <source>
        <dbReference type="ARBA" id="ARBA00022729"/>
    </source>
</evidence>
<dbReference type="Proteomes" id="UP000194798">
    <property type="component" value="Unassembled WGS sequence"/>
</dbReference>
<evidence type="ECO:0000256" key="1">
    <source>
        <dbReference type="ARBA" id="ARBA00004370"/>
    </source>
</evidence>
<keyword evidence="3" id="KW-0472">Membrane</keyword>
<evidence type="ECO:0000259" key="5">
    <source>
        <dbReference type="Pfam" id="PF07655"/>
    </source>
</evidence>
<keyword evidence="7" id="KW-1185">Reference proteome</keyword>
<feature type="domain" description="Type II/III secretion system secretin-like" evidence="4">
    <location>
        <begin position="332"/>
        <end position="513"/>
    </location>
</feature>
<dbReference type="RefSeq" id="WP_086486830.1">
    <property type="nucleotide sequence ID" value="NZ_MSLT01000006.1"/>
</dbReference>
<dbReference type="GO" id="GO:0019867">
    <property type="term" value="C:outer membrane"/>
    <property type="evidence" value="ECO:0007669"/>
    <property type="project" value="InterPro"/>
</dbReference>
<dbReference type="InterPro" id="IPR013358">
    <property type="entry name" value="Pilus_biogenesis_MshL"/>
</dbReference>
<dbReference type="GO" id="GO:0015627">
    <property type="term" value="C:type II protein secretion system complex"/>
    <property type="evidence" value="ECO:0007669"/>
    <property type="project" value="TreeGrafter"/>
</dbReference>
<dbReference type="GO" id="GO:0009306">
    <property type="term" value="P:protein secretion"/>
    <property type="evidence" value="ECO:0007669"/>
    <property type="project" value="InterPro"/>
</dbReference>
<dbReference type="Pfam" id="PF00263">
    <property type="entry name" value="Secretin"/>
    <property type="match status" value="1"/>
</dbReference>
<evidence type="ECO:0000259" key="4">
    <source>
        <dbReference type="Pfam" id="PF00263"/>
    </source>
</evidence>
<evidence type="ECO:0000313" key="7">
    <source>
        <dbReference type="Proteomes" id="UP000194798"/>
    </source>
</evidence>
<evidence type="ECO:0000256" key="3">
    <source>
        <dbReference type="ARBA" id="ARBA00023136"/>
    </source>
</evidence>
<name>A0A251XA99_9GAMM</name>
<gene>
    <name evidence="6" type="ORF">TPSD3_01525</name>
</gene>
<dbReference type="InterPro" id="IPR001775">
    <property type="entry name" value="GspD/PilQ"/>
</dbReference>
<dbReference type="EMBL" id="MSLT01000006">
    <property type="protein sequence ID" value="OUD15238.1"/>
    <property type="molecule type" value="Genomic_DNA"/>
</dbReference>
<dbReference type="Pfam" id="PF07655">
    <property type="entry name" value="Secretin_N_2"/>
    <property type="match status" value="1"/>
</dbReference>
<dbReference type="NCBIfam" id="TIGR02519">
    <property type="entry name" value="pilus_MshL"/>
    <property type="match status" value="1"/>
</dbReference>
<dbReference type="PRINTS" id="PR00811">
    <property type="entry name" value="BCTERIALGSPD"/>
</dbReference>
<organism evidence="6 7">
    <name type="scientific">Thioflexithrix psekupsensis</name>
    <dbReference type="NCBI Taxonomy" id="1570016"/>
    <lineage>
        <taxon>Bacteria</taxon>
        <taxon>Pseudomonadati</taxon>
        <taxon>Pseudomonadota</taxon>
        <taxon>Gammaproteobacteria</taxon>
        <taxon>Thiotrichales</taxon>
        <taxon>Thioflexithrix</taxon>
    </lineage>
</organism>
<dbReference type="InterPro" id="IPR050810">
    <property type="entry name" value="Bact_Secretion_Sys_Channel"/>
</dbReference>
<dbReference type="Gene3D" id="3.55.50.30">
    <property type="match status" value="1"/>
</dbReference>
<dbReference type="OrthoDB" id="9775455at2"/>
<reference evidence="6 7" key="1">
    <citation type="submission" date="2016-12" db="EMBL/GenBank/DDBJ databases">
        <title>Thioflexothrix psekupsii D3 genome sequencing and assembly.</title>
        <authorList>
            <person name="Fomenkov A."/>
            <person name="Vincze T."/>
            <person name="Grabovich M."/>
            <person name="Anton B.P."/>
            <person name="Dubinina G."/>
            <person name="Orlova M."/>
            <person name="Belousova E."/>
            <person name="Roberts R.J."/>
        </authorList>
    </citation>
    <scope>NUCLEOTIDE SEQUENCE [LARGE SCALE GENOMIC DNA]</scope>
    <source>
        <strain evidence="6">D3</strain>
    </source>
</reference>
<dbReference type="InterPro" id="IPR011514">
    <property type="entry name" value="Secretin_N_2"/>
</dbReference>
<sequence length="544" mass="59836">MILLDRFSTRLRVSLLLGSVTFSFGCAPKPPLHSPGHLSQQEIPAPATEIPPPVLHVPLLPPPEPVTVPEQYTIVVDNVPIEKLLFALAREAKYNIDIHPDVTGNISLNALNQTLVQILERLSQQLDMVYEVSDNYIKIFPDKPIFRVYSVGYVNMARESTSEVSVATQVAKTGSVNVTEGSGGSLEGNNSTTTIKNQATHDLWGRLTQNIKAILLQNSVTTAANVENHIVINPESGTISVLATRKQHEDISRFLDKVVDSVKRQVLIEATVAEVRLNDQYQAGIDWQRIDGDFTYLQQNIAAALSGAPFYAIQYQNKNSKIGDISASVKMLEQFGSVKVLSSPKLMVLNNQTAILKVVDNLVYFTIKVEVAEASLVSGARRVTYETQVNTVPVGLVMAVTPQIGGDDVVTLNIRPTISRVLGFKKDPNPELAEANVISEIPEIQVREIESILKVNHQDIAVIGGLMQDNMEKQTAGVPVLSKLPWVGDLFSYRNDQYTKTELVIFLRPVVVKTASLNGDLQDFQRYLPNVQSPESYAPTGLLP</sequence>
<protein>
    <submittedName>
        <fullName evidence="6">Pilus (MSHA type) biogenesis protein MshL</fullName>
    </submittedName>
</protein>
<dbReference type="AlphaFoldDB" id="A0A251XA99"/>
<dbReference type="PROSITE" id="PS51257">
    <property type="entry name" value="PROKAR_LIPOPROTEIN"/>
    <property type="match status" value="1"/>
</dbReference>
<evidence type="ECO:0000313" key="6">
    <source>
        <dbReference type="EMBL" id="OUD15238.1"/>
    </source>
</evidence>
<dbReference type="PANTHER" id="PTHR30332:SF24">
    <property type="entry name" value="SECRETIN GSPD-RELATED"/>
    <property type="match status" value="1"/>
</dbReference>
<keyword evidence="2" id="KW-0732">Signal</keyword>
<dbReference type="InterPro" id="IPR004846">
    <property type="entry name" value="T2SS/T3SS_dom"/>
</dbReference>